<evidence type="ECO:0000256" key="1">
    <source>
        <dbReference type="SAM" id="MobiDB-lite"/>
    </source>
</evidence>
<feature type="non-terminal residue" evidence="2">
    <location>
        <position position="1"/>
    </location>
</feature>
<proteinExistence type="predicted"/>
<protein>
    <submittedName>
        <fullName evidence="2">Uncharacterized protein</fullName>
    </submittedName>
</protein>
<reference evidence="2" key="1">
    <citation type="submission" date="2020-05" db="EMBL/GenBank/DDBJ databases">
        <title>Phylogenomic resolution of chytrid fungi.</title>
        <authorList>
            <person name="Stajich J.E."/>
            <person name="Amses K."/>
            <person name="Simmons R."/>
            <person name="Seto K."/>
            <person name="Myers J."/>
            <person name="Bonds A."/>
            <person name="Quandt C.A."/>
            <person name="Barry K."/>
            <person name="Liu P."/>
            <person name="Grigoriev I."/>
            <person name="Longcore J.E."/>
            <person name="James T.Y."/>
        </authorList>
    </citation>
    <scope>NUCLEOTIDE SEQUENCE</scope>
    <source>
        <strain evidence="2">JEL0379</strain>
    </source>
</reference>
<accession>A0AAD5TB74</accession>
<dbReference type="EMBL" id="JADGJQ010000236">
    <property type="protein sequence ID" value="KAJ3165160.1"/>
    <property type="molecule type" value="Genomic_DNA"/>
</dbReference>
<organism evidence="2 3">
    <name type="scientific">Geranomyces variabilis</name>
    <dbReference type="NCBI Taxonomy" id="109894"/>
    <lineage>
        <taxon>Eukaryota</taxon>
        <taxon>Fungi</taxon>
        <taxon>Fungi incertae sedis</taxon>
        <taxon>Chytridiomycota</taxon>
        <taxon>Chytridiomycota incertae sedis</taxon>
        <taxon>Chytridiomycetes</taxon>
        <taxon>Spizellomycetales</taxon>
        <taxon>Powellomycetaceae</taxon>
        <taxon>Geranomyces</taxon>
    </lineage>
</organism>
<dbReference type="Proteomes" id="UP001212152">
    <property type="component" value="Unassembled WGS sequence"/>
</dbReference>
<gene>
    <name evidence="2" type="ORF">HDU87_003287</name>
</gene>
<keyword evidence="3" id="KW-1185">Reference proteome</keyword>
<feature type="region of interest" description="Disordered" evidence="1">
    <location>
        <begin position="1"/>
        <end position="25"/>
    </location>
</feature>
<feature type="non-terminal residue" evidence="2">
    <location>
        <position position="400"/>
    </location>
</feature>
<sequence length="400" mass="44747">RLGQYEAAHRPQPGPGGAPGGLRELQPVKMCPTRKDNGLQFHTFTLETISQLFRNLSPVALAANGGGGLTAAMRTSLMFQFFNHTNLRQLNYNAATDVYTFRSRGFNMSIDRPRITTDGEQVYLSFMVTHPNAVTGRRRIAMEGELRMEAPLNNPGFHNEFRVAQNPDHHGGDLLLQSRRPIITAPRVIRLPTGGDRPIIGVDFGQRNHICAVYGDRADVATTQRALFVPGAPPPARAPIRAAMREPVKIVRGRHYREKSGTAWFERKHRAYIAQAVASHTALVQQFAMGGGAVGAPAPPPFNLQEMIDNLRRRQDALHGGTVRAICDYYNIFYQQVDEVRVHFNGRLYQRTRLSRNMQQQHALSTVARYILDPMGTNANNVSKLNRMRSVKLLRIPTNA</sequence>
<comment type="caution">
    <text evidence="2">The sequence shown here is derived from an EMBL/GenBank/DDBJ whole genome shotgun (WGS) entry which is preliminary data.</text>
</comment>
<evidence type="ECO:0000313" key="2">
    <source>
        <dbReference type="EMBL" id="KAJ3165160.1"/>
    </source>
</evidence>
<name>A0AAD5TB74_9FUNG</name>
<evidence type="ECO:0000313" key="3">
    <source>
        <dbReference type="Proteomes" id="UP001212152"/>
    </source>
</evidence>
<dbReference type="AlphaFoldDB" id="A0AAD5TB74"/>